<dbReference type="Proteomes" id="UP000554482">
    <property type="component" value="Unassembled WGS sequence"/>
</dbReference>
<keyword evidence="3" id="KW-1185">Reference proteome</keyword>
<dbReference type="Pfam" id="PF13966">
    <property type="entry name" value="zf-RVT"/>
    <property type="match status" value="1"/>
</dbReference>
<evidence type="ECO:0000313" key="2">
    <source>
        <dbReference type="EMBL" id="KAF5200823.1"/>
    </source>
</evidence>
<protein>
    <recommendedName>
        <fullName evidence="1">Reverse transcriptase zinc-binding domain-containing protein</fullName>
    </recommendedName>
</protein>
<accession>A0A7J6WUU8</accession>
<dbReference type="EMBL" id="JABWDY010010239">
    <property type="protein sequence ID" value="KAF5200823.1"/>
    <property type="molecule type" value="Genomic_DNA"/>
</dbReference>
<evidence type="ECO:0000313" key="3">
    <source>
        <dbReference type="Proteomes" id="UP000554482"/>
    </source>
</evidence>
<sequence length="194" mass="22774">MEKELLEDYKLLRKSISQDKRIWPFNCDRIFTIKSFIQQSTDTHNPSKIFRRIWQISIPSKISFFSWKLLLDAIPVDEALARCHISIASKCLCCTTSSEESLIHLFVTSEWARRILLYFNDIFEQRPPSAPNIKLILASWFSVGKKGSMEFTVFSLTPLAILWEIWKERCSRKYDDTYVWSLTPVSLIISKVKQ</sequence>
<dbReference type="InterPro" id="IPR026960">
    <property type="entry name" value="RVT-Znf"/>
</dbReference>
<dbReference type="OrthoDB" id="1717299at2759"/>
<name>A0A7J6WUU8_THATH</name>
<gene>
    <name evidence="2" type="ORF">FRX31_009590</name>
</gene>
<comment type="caution">
    <text evidence="2">The sequence shown here is derived from an EMBL/GenBank/DDBJ whole genome shotgun (WGS) entry which is preliminary data.</text>
</comment>
<dbReference type="AlphaFoldDB" id="A0A7J6WUU8"/>
<proteinExistence type="predicted"/>
<organism evidence="2 3">
    <name type="scientific">Thalictrum thalictroides</name>
    <name type="common">Rue-anemone</name>
    <name type="synonym">Anemone thalictroides</name>
    <dbReference type="NCBI Taxonomy" id="46969"/>
    <lineage>
        <taxon>Eukaryota</taxon>
        <taxon>Viridiplantae</taxon>
        <taxon>Streptophyta</taxon>
        <taxon>Embryophyta</taxon>
        <taxon>Tracheophyta</taxon>
        <taxon>Spermatophyta</taxon>
        <taxon>Magnoliopsida</taxon>
        <taxon>Ranunculales</taxon>
        <taxon>Ranunculaceae</taxon>
        <taxon>Thalictroideae</taxon>
        <taxon>Thalictrum</taxon>
    </lineage>
</organism>
<feature type="domain" description="Reverse transcriptase zinc-binding" evidence="1">
    <location>
        <begin position="31"/>
        <end position="114"/>
    </location>
</feature>
<evidence type="ECO:0000259" key="1">
    <source>
        <dbReference type="Pfam" id="PF13966"/>
    </source>
</evidence>
<reference evidence="2 3" key="1">
    <citation type="submission" date="2020-06" db="EMBL/GenBank/DDBJ databases">
        <title>Transcriptomic and genomic resources for Thalictrum thalictroides and T. hernandezii: Facilitating candidate gene discovery in an emerging model plant lineage.</title>
        <authorList>
            <person name="Arias T."/>
            <person name="Riano-Pachon D.M."/>
            <person name="Di Stilio V.S."/>
        </authorList>
    </citation>
    <scope>NUCLEOTIDE SEQUENCE [LARGE SCALE GENOMIC DNA]</scope>
    <source>
        <strain evidence="3">cv. WT478/WT964</strain>
        <tissue evidence="2">Leaves</tissue>
    </source>
</reference>